<dbReference type="AlphaFoldDB" id="A0A9Q1BFZ8"/>
<keyword evidence="2" id="KW-1185">Reference proteome</keyword>
<comment type="caution">
    <text evidence="1">The sequence shown here is derived from an EMBL/GenBank/DDBJ whole genome shotgun (WGS) entry which is preliminary data.</text>
</comment>
<sequence>MLANKLLAMGLFNPMISWIVSYLTSRHQLVRLHSTYSNIESSSTGAPKEPS</sequence>
<name>A0A9Q1BFZ8_HOLLE</name>
<dbReference type="Proteomes" id="UP001152320">
    <property type="component" value="Chromosome 19"/>
</dbReference>
<evidence type="ECO:0000313" key="2">
    <source>
        <dbReference type="Proteomes" id="UP001152320"/>
    </source>
</evidence>
<protein>
    <submittedName>
        <fullName evidence="1">Uncharacterized protein</fullName>
    </submittedName>
</protein>
<dbReference type="EMBL" id="JAIZAY010000019">
    <property type="protein sequence ID" value="KAJ8024228.1"/>
    <property type="molecule type" value="Genomic_DNA"/>
</dbReference>
<proteinExistence type="predicted"/>
<gene>
    <name evidence="1" type="ORF">HOLleu_36898</name>
</gene>
<accession>A0A9Q1BFZ8</accession>
<reference evidence="1" key="1">
    <citation type="submission" date="2021-10" db="EMBL/GenBank/DDBJ databases">
        <title>Tropical sea cucumber genome reveals ecological adaptation and Cuvierian tubules defense mechanism.</title>
        <authorList>
            <person name="Chen T."/>
        </authorList>
    </citation>
    <scope>NUCLEOTIDE SEQUENCE</scope>
    <source>
        <strain evidence="1">Nanhai2018</strain>
        <tissue evidence="1">Muscle</tissue>
    </source>
</reference>
<evidence type="ECO:0000313" key="1">
    <source>
        <dbReference type="EMBL" id="KAJ8024228.1"/>
    </source>
</evidence>
<organism evidence="1 2">
    <name type="scientific">Holothuria leucospilota</name>
    <name type="common">Black long sea cucumber</name>
    <name type="synonym">Mertensiothuria leucospilota</name>
    <dbReference type="NCBI Taxonomy" id="206669"/>
    <lineage>
        <taxon>Eukaryota</taxon>
        <taxon>Metazoa</taxon>
        <taxon>Echinodermata</taxon>
        <taxon>Eleutherozoa</taxon>
        <taxon>Echinozoa</taxon>
        <taxon>Holothuroidea</taxon>
        <taxon>Aspidochirotacea</taxon>
        <taxon>Aspidochirotida</taxon>
        <taxon>Holothuriidae</taxon>
        <taxon>Holothuria</taxon>
    </lineage>
</organism>